<organism evidence="11 12">
    <name type="scientific">Roseibium aestuarii</name>
    <dbReference type="NCBI Taxonomy" id="2600299"/>
    <lineage>
        <taxon>Bacteria</taxon>
        <taxon>Pseudomonadati</taxon>
        <taxon>Pseudomonadota</taxon>
        <taxon>Alphaproteobacteria</taxon>
        <taxon>Hyphomicrobiales</taxon>
        <taxon>Stappiaceae</taxon>
        <taxon>Roseibium</taxon>
    </lineage>
</organism>
<accession>A0ABW4K3I7</accession>
<dbReference type="PANTHER" id="PTHR38686">
    <property type="entry name" value="APOLIPOPROTEIN N-ACYLTRANSFERASE"/>
    <property type="match status" value="1"/>
</dbReference>
<feature type="domain" description="CN hydrolase" evidence="10">
    <location>
        <begin position="250"/>
        <end position="501"/>
    </location>
</feature>
<keyword evidence="8 9" id="KW-0012">Acyltransferase</keyword>
<evidence type="ECO:0000256" key="8">
    <source>
        <dbReference type="ARBA" id="ARBA00023315"/>
    </source>
</evidence>
<dbReference type="EC" id="2.3.1.269" evidence="9"/>
<dbReference type="Pfam" id="PF20154">
    <property type="entry name" value="LNT_N"/>
    <property type="match status" value="1"/>
</dbReference>
<proteinExistence type="inferred from homology"/>
<dbReference type="CDD" id="cd07571">
    <property type="entry name" value="ALP_N-acyl_transferase"/>
    <property type="match status" value="1"/>
</dbReference>
<comment type="function">
    <text evidence="9">Catalyzes the phospholipid dependent N-acylation of the N-terminal cysteine of apolipoprotein, the last step in lipoprotein maturation.</text>
</comment>
<dbReference type="Proteomes" id="UP001597327">
    <property type="component" value="Unassembled WGS sequence"/>
</dbReference>
<evidence type="ECO:0000256" key="9">
    <source>
        <dbReference type="HAMAP-Rule" id="MF_01148"/>
    </source>
</evidence>
<evidence type="ECO:0000256" key="7">
    <source>
        <dbReference type="ARBA" id="ARBA00023136"/>
    </source>
</evidence>
<feature type="transmembrane region" description="Helical" evidence="9">
    <location>
        <begin position="511"/>
        <end position="530"/>
    </location>
</feature>
<dbReference type="RefSeq" id="WP_149893909.1">
    <property type="nucleotide sequence ID" value="NZ_JBHUFA010000014.1"/>
</dbReference>
<keyword evidence="4 9" id="KW-0808">Transferase</keyword>
<comment type="similarity">
    <text evidence="2 9">Belongs to the CN hydrolase family. Apolipoprotein N-acyltransferase subfamily.</text>
</comment>
<evidence type="ECO:0000313" key="11">
    <source>
        <dbReference type="EMBL" id="MFD1697085.1"/>
    </source>
</evidence>
<comment type="subcellular location">
    <subcellularLocation>
        <location evidence="1 9">Cell membrane</location>
        <topology evidence="1 9">Multi-pass membrane protein</topology>
    </subcellularLocation>
</comment>
<keyword evidence="5 9" id="KW-0812">Transmembrane</keyword>
<comment type="pathway">
    <text evidence="9">Protein modification; lipoprotein biosynthesis (N-acyl transfer).</text>
</comment>
<evidence type="ECO:0000259" key="10">
    <source>
        <dbReference type="PROSITE" id="PS50263"/>
    </source>
</evidence>
<keyword evidence="7 9" id="KW-0472">Membrane</keyword>
<dbReference type="InterPro" id="IPR003010">
    <property type="entry name" value="C-N_Hydrolase"/>
</dbReference>
<name>A0ABW4K3I7_9HYPH</name>
<dbReference type="InterPro" id="IPR036526">
    <property type="entry name" value="C-N_Hydrolase_sf"/>
</dbReference>
<protein>
    <recommendedName>
        <fullName evidence="9">Apolipoprotein N-acyltransferase</fullName>
        <shortName evidence="9">ALP N-acyltransferase</shortName>
        <ecNumber evidence="9">2.3.1.269</ecNumber>
    </recommendedName>
</protein>
<comment type="caution">
    <text evidence="11">The sequence shown here is derived from an EMBL/GenBank/DDBJ whole genome shotgun (WGS) entry which is preliminary data.</text>
</comment>
<keyword evidence="6 9" id="KW-1133">Transmembrane helix</keyword>
<comment type="catalytic activity">
    <reaction evidence="9">
        <text>N-terminal S-1,2-diacyl-sn-glyceryl-L-cysteinyl-[lipoprotein] + a glycerophospholipid = N-acyl-S-1,2-diacyl-sn-glyceryl-L-cysteinyl-[lipoprotein] + a 2-acyl-sn-glycero-3-phospholipid + H(+)</text>
        <dbReference type="Rhea" id="RHEA:48228"/>
        <dbReference type="Rhea" id="RHEA-COMP:14681"/>
        <dbReference type="Rhea" id="RHEA-COMP:14684"/>
        <dbReference type="ChEBI" id="CHEBI:15378"/>
        <dbReference type="ChEBI" id="CHEBI:136912"/>
        <dbReference type="ChEBI" id="CHEBI:140656"/>
        <dbReference type="ChEBI" id="CHEBI:140657"/>
        <dbReference type="ChEBI" id="CHEBI:140660"/>
        <dbReference type="EC" id="2.3.1.269"/>
    </reaction>
</comment>
<dbReference type="GO" id="GO:0016746">
    <property type="term" value="F:acyltransferase activity"/>
    <property type="evidence" value="ECO:0007669"/>
    <property type="project" value="UniProtKB-KW"/>
</dbReference>
<dbReference type="NCBIfam" id="TIGR00546">
    <property type="entry name" value="lnt"/>
    <property type="match status" value="1"/>
</dbReference>
<evidence type="ECO:0000256" key="6">
    <source>
        <dbReference type="ARBA" id="ARBA00022989"/>
    </source>
</evidence>
<dbReference type="Gene3D" id="3.60.110.10">
    <property type="entry name" value="Carbon-nitrogen hydrolase"/>
    <property type="match status" value="1"/>
</dbReference>
<evidence type="ECO:0000256" key="5">
    <source>
        <dbReference type="ARBA" id="ARBA00022692"/>
    </source>
</evidence>
<dbReference type="PANTHER" id="PTHR38686:SF1">
    <property type="entry name" value="APOLIPOPROTEIN N-ACYLTRANSFERASE"/>
    <property type="match status" value="1"/>
</dbReference>
<evidence type="ECO:0000313" key="12">
    <source>
        <dbReference type="Proteomes" id="UP001597327"/>
    </source>
</evidence>
<evidence type="ECO:0000256" key="3">
    <source>
        <dbReference type="ARBA" id="ARBA00022475"/>
    </source>
</evidence>
<keyword evidence="12" id="KW-1185">Reference proteome</keyword>
<feature type="transmembrane region" description="Helical" evidence="9">
    <location>
        <begin position="108"/>
        <end position="136"/>
    </location>
</feature>
<reference evidence="12" key="1">
    <citation type="journal article" date="2019" name="Int. J. Syst. Evol. Microbiol.">
        <title>The Global Catalogue of Microorganisms (GCM) 10K type strain sequencing project: providing services to taxonomists for standard genome sequencing and annotation.</title>
        <authorList>
            <consortium name="The Broad Institute Genomics Platform"/>
            <consortium name="The Broad Institute Genome Sequencing Center for Infectious Disease"/>
            <person name="Wu L."/>
            <person name="Ma J."/>
        </authorList>
    </citation>
    <scope>NUCLEOTIDE SEQUENCE [LARGE SCALE GENOMIC DNA]</scope>
    <source>
        <strain evidence="12">JCM 3369</strain>
    </source>
</reference>
<dbReference type="PROSITE" id="PS50263">
    <property type="entry name" value="CN_HYDROLASE"/>
    <property type="match status" value="1"/>
</dbReference>
<feature type="transmembrane region" description="Helical" evidence="9">
    <location>
        <begin position="74"/>
        <end position="96"/>
    </location>
</feature>
<evidence type="ECO:0000256" key="4">
    <source>
        <dbReference type="ARBA" id="ARBA00022679"/>
    </source>
</evidence>
<dbReference type="SUPFAM" id="SSF56317">
    <property type="entry name" value="Carbon-nitrogen hydrolase"/>
    <property type="match status" value="1"/>
</dbReference>
<keyword evidence="3 9" id="KW-1003">Cell membrane</keyword>
<dbReference type="InterPro" id="IPR004563">
    <property type="entry name" value="Apolipo_AcylTrfase"/>
</dbReference>
<dbReference type="HAMAP" id="MF_01148">
    <property type="entry name" value="Lnt"/>
    <property type="match status" value="1"/>
</dbReference>
<gene>
    <name evidence="9 11" type="primary">lnt</name>
    <name evidence="11" type="ORF">ACFSC7_16320</name>
</gene>
<dbReference type="EMBL" id="JBHUFA010000014">
    <property type="protein sequence ID" value="MFD1697085.1"/>
    <property type="molecule type" value="Genomic_DNA"/>
</dbReference>
<dbReference type="Pfam" id="PF00795">
    <property type="entry name" value="CN_hydrolase"/>
    <property type="match status" value="1"/>
</dbReference>
<dbReference type="InterPro" id="IPR045378">
    <property type="entry name" value="LNT_N"/>
</dbReference>
<evidence type="ECO:0000256" key="1">
    <source>
        <dbReference type="ARBA" id="ARBA00004651"/>
    </source>
</evidence>
<feature type="transmembrane region" description="Helical" evidence="9">
    <location>
        <begin position="213"/>
        <end position="232"/>
    </location>
</feature>
<feature type="transmembrane region" description="Helical" evidence="9">
    <location>
        <begin position="186"/>
        <end position="206"/>
    </location>
</feature>
<feature type="transmembrane region" description="Helical" evidence="9">
    <location>
        <begin position="143"/>
        <end position="166"/>
    </location>
</feature>
<sequence>MSGPFAALSAVPNACLLAWGGRRRLYAVVAGVVAALSLPPVDLSVLLLLAIPGLVWLLDGALSDSDLTRRQRMLRGFSVGWFFGFGYFLAGLWWVGSAFLVDGDRYAWLMPFAVTAMPVGLALFHGAALALAALFWTPGGSRILVLAITLSLSDWLRGHVLTGFPWNSFGYGVAGSLELSQTASLVGLYGLGLLVLLIAAAPALLTGELKTRWRGFGAATLLLVAMGVFGLWRLHAVEEPGLSDLDVRIVQPAIPQDEKWVPENRDRVFSSYLDLSSRPLGEGARVGAERLIIWPESAVPFLLTRTPTALVAISALLHGENQLATGAIRLEQGETPEASRYYNSLYLFDPDGEISGAYDKLHLVPFGEYLPLSEIFEALGISRLVQGPGVFEPGFARMPLTLRSGKTLLPLICYEAIFPNELAMEGGRPDLILNVTNDAWFGHTAGPYQHLAQARLRAIEQGLPLVRAANTGISAVVDAKGRFVTRLELGERAVADAAVPKALQGTVYTRLGSIIYAILLILLAILASYYRYNPYSRKN</sequence>
<feature type="transmembrane region" description="Helical" evidence="9">
    <location>
        <begin position="45"/>
        <end position="62"/>
    </location>
</feature>
<evidence type="ECO:0000256" key="2">
    <source>
        <dbReference type="ARBA" id="ARBA00010065"/>
    </source>
</evidence>